<sequence length="372" mass="41523">MAPGKSSARLKQPSKTKTEGGRPASKSQDKTKHSSTPPEKPSGPVAKTGLHSLQPLLNVFRNAFSERLASDVKPLLQQVKQHLFNRDFLEAFGRDDHLEAYAVRWSPSRALGYAQIFEHLEDRFLQKEIGAKDADDSFRVVCLGGGAGAEIVGLAGFFRHLIDEGSDGDAKENKRPMSRMDVTAIDIANWSPVVASLQNAITSPPPLSKYASAAAKEANKELLTPELFHTRFLQQDVLSMEHEELSAEVKDANMVTIMFTLNELYTASLAKTQRFLLVLTEVLPAGAQLLVVDSPGSYSTVTLNGAEKKYPMHWILDHTLLSTTQVRKWEKTLEDESRWFRLPEGLKYPIELENMRYQIHLYKRIPQASGLP</sequence>
<dbReference type="EMBL" id="JBBPHU010000006">
    <property type="protein sequence ID" value="KAK7516490.1"/>
    <property type="molecule type" value="Genomic_DNA"/>
</dbReference>
<evidence type="ECO:0008006" key="4">
    <source>
        <dbReference type="Google" id="ProtNLM"/>
    </source>
</evidence>
<protein>
    <recommendedName>
        <fullName evidence="4">25S rRNA (Uridine(2843)-N(3))-methyltransferase</fullName>
    </recommendedName>
</protein>
<evidence type="ECO:0000256" key="1">
    <source>
        <dbReference type="SAM" id="MobiDB-lite"/>
    </source>
</evidence>
<organism evidence="2 3">
    <name type="scientific">Phyllosticta citriasiana</name>
    <dbReference type="NCBI Taxonomy" id="595635"/>
    <lineage>
        <taxon>Eukaryota</taxon>
        <taxon>Fungi</taxon>
        <taxon>Dikarya</taxon>
        <taxon>Ascomycota</taxon>
        <taxon>Pezizomycotina</taxon>
        <taxon>Dothideomycetes</taxon>
        <taxon>Dothideomycetes incertae sedis</taxon>
        <taxon>Botryosphaeriales</taxon>
        <taxon>Phyllostictaceae</taxon>
        <taxon>Phyllosticta</taxon>
    </lineage>
</organism>
<name>A0ABR1KKS7_9PEZI</name>
<proteinExistence type="predicted"/>
<reference evidence="2 3" key="1">
    <citation type="submission" date="2024-04" db="EMBL/GenBank/DDBJ databases">
        <title>Phyllosticta paracitricarpa is synonymous to the EU quarantine fungus P. citricarpa based on phylogenomic analyses.</title>
        <authorList>
            <consortium name="Lawrence Berkeley National Laboratory"/>
            <person name="Van Ingen-Buijs V.A."/>
            <person name="Van Westerhoven A.C."/>
            <person name="Haridas S."/>
            <person name="Skiadas P."/>
            <person name="Martin F."/>
            <person name="Groenewald J.Z."/>
            <person name="Crous P.W."/>
            <person name="Seidl M.F."/>
        </authorList>
    </citation>
    <scope>NUCLEOTIDE SEQUENCE [LARGE SCALE GENOMIC DNA]</scope>
    <source>
        <strain evidence="2 3">CBS 123371</strain>
    </source>
</reference>
<accession>A0ABR1KKS7</accession>
<gene>
    <name evidence="2" type="ORF">IWZ03DRAFT_394448</name>
</gene>
<feature type="region of interest" description="Disordered" evidence="1">
    <location>
        <begin position="1"/>
        <end position="48"/>
    </location>
</feature>
<comment type="caution">
    <text evidence="2">The sequence shown here is derived from an EMBL/GenBank/DDBJ whole genome shotgun (WGS) entry which is preliminary data.</text>
</comment>
<dbReference type="Proteomes" id="UP001363622">
    <property type="component" value="Unassembled WGS sequence"/>
</dbReference>
<keyword evidence="3" id="KW-1185">Reference proteome</keyword>
<dbReference type="InterPro" id="IPR021463">
    <property type="entry name" value="Methyltransf_34"/>
</dbReference>
<evidence type="ECO:0000313" key="2">
    <source>
        <dbReference type="EMBL" id="KAK7516490.1"/>
    </source>
</evidence>
<dbReference type="Pfam" id="PF11312">
    <property type="entry name" value="Methyltransf_34"/>
    <property type="match status" value="1"/>
</dbReference>
<evidence type="ECO:0000313" key="3">
    <source>
        <dbReference type="Proteomes" id="UP001363622"/>
    </source>
</evidence>